<gene>
    <name evidence="9" type="ORF">PPYR_06713</name>
</gene>
<keyword evidence="3 6" id="KW-1133">Transmembrane helix</keyword>
<keyword evidence="10" id="KW-1185">Reference proteome</keyword>
<feature type="transmembrane region" description="Helical" evidence="6">
    <location>
        <begin position="307"/>
        <end position="328"/>
    </location>
</feature>
<accession>A0A1Y1KS81</accession>
<protein>
    <recommendedName>
        <fullName evidence="7">Amino acid transporter transmembrane domain-containing protein</fullName>
    </recommendedName>
</protein>
<evidence type="ECO:0000313" key="8">
    <source>
        <dbReference type="EMBL" id="JAV64262.1"/>
    </source>
</evidence>
<dbReference type="EMBL" id="VVIM01000005">
    <property type="protein sequence ID" value="KAB0798833.1"/>
    <property type="molecule type" value="Genomic_DNA"/>
</dbReference>
<evidence type="ECO:0000256" key="5">
    <source>
        <dbReference type="SAM" id="MobiDB-lite"/>
    </source>
</evidence>
<feature type="transmembrane region" description="Helical" evidence="6">
    <location>
        <begin position="257"/>
        <end position="287"/>
    </location>
</feature>
<dbReference type="Pfam" id="PF01490">
    <property type="entry name" value="Aa_trans"/>
    <property type="match status" value="1"/>
</dbReference>
<dbReference type="AlphaFoldDB" id="A0A1Y1KS81"/>
<name>A0A1Y1KS81_PHOPY</name>
<organism evidence="8">
    <name type="scientific">Photinus pyralis</name>
    <name type="common">Common eastern firefly</name>
    <name type="synonym">Lampyris pyralis</name>
    <dbReference type="NCBI Taxonomy" id="7054"/>
    <lineage>
        <taxon>Eukaryota</taxon>
        <taxon>Metazoa</taxon>
        <taxon>Ecdysozoa</taxon>
        <taxon>Arthropoda</taxon>
        <taxon>Hexapoda</taxon>
        <taxon>Insecta</taxon>
        <taxon>Pterygota</taxon>
        <taxon>Neoptera</taxon>
        <taxon>Endopterygota</taxon>
        <taxon>Coleoptera</taxon>
        <taxon>Polyphaga</taxon>
        <taxon>Elateriformia</taxon>
        <taxon>Elateroidea</taxon>
        <taxon>Lampyridae</taxon>
        <taxon>Lampyrinae</taxon>
        <taxon>Photinus</taxon>
    </lineage>
</organism>
<dbReference type="Proteomes" id="UP000327044">
    <property type="component" value="Unassembled WGS sequence"/>
</dbReference>
<dbReference type="EMBL" id="GEZM01075119">
    <property type="protein sequence ID" value="JAV64265.1"/>
    <property type="molecule type" value="Transcribed_RNA"/>
</dbReference>
<proteinExistence type="predicted"/>
<feature type="transmembrane region" description="Helical" evidence="6">
    <location>
        <begin position="127"/>
        <end position="148"/>
    </location>
</feature>
<feature type="transmembrane region" description="Helical" evidence="6">
    <location>
        <begin position="348"/>
        <end position="368"/>
    </location>
</feature>
<dbReference type="InParanoid" id="A0A1Y1KS81"/>
<evidence type="ECO:0000313" key="10">
    <source>
        <dbReference type="Proteomes" id="UP000327044"/>
    </source>
</evidence>
<feature type="domain" description="Amino acid transporter transmembrane" evidence="7">
    <location>
        <begin position="31"/>
        <end position="430"/>
    </location>
</feature>
<feature type="region of interest" description="Disordered" evidence="5">
    <location>
        <begin position="1"/>
        <end position="23"/>
    </location>
</feature>
<evidence type="ECO:0000256" key="3">
    <source>
        <dbReference type="ARBA" id="ARBA00022989"/>
    </source>
</evidence>
<reference evidence="9" key="3">
    <citation type="submission" date="2019-08" db="EMBL/GenBank/DDBJ databases">
        <authorList>
            <consortium name="Photinus pyralis genome working group"/>
            <person name="Fallon T.R."/>
            <person name="Sander Lower S.E."/>
            <person name="Weng J.-K."/>
        </authorList>
    </citation>
    <scope>NUCLEOTIDE SEQUENCE</scope>
    <source>
        <strain evidence="9">1611_PpyrPB1</strain>
        <tissue evidence="9">Whole body</tissue>
    </source>
</reference>
<evidence type="ECO:0000256" key="6">
    <source>
        <dbReference type="SAM" id="Phobius"/>
    </source>
</evidence>
<evidence type="ECO:0000313" key="9">
    <source>
        <dbReference type="EMBL" id="KAB0798833.1"/>
    </source>
</evidence>
<feature type="transmembrane region" description="Helical" evidence="6">
    <location>
        <begin position="32"/>
        <end position="54"/>
    </location>
</feature>
<feature type="transmembrane region" description="Helical" evidence="6">
    <location>
        <begin position="60"/>
        <end position="83"/>
    </location>
</feature>
<evidence type="ECO:0000256" key="4">
    <source>
        <dbReference type="ARBA" id="ARBA00023136"/>
    </source>
</evidence>
<dbReference type="InterPro" id="IPR013057">
    <property type="entry name" value="AA_transpt_TM"/>
</dbReference>
<reference evidence="8" key="1">
    <citation type="journal article" date="2016" name="Sci. Rep.">
        <title>Molecular characterization of firefly nuptial gifts: a multi-omics approach sheds light on postcopulatory sexual selection.</title>
        <authorList>
            <person name="Al-Wathiqui N."/>
            <person name="Fallon T.R."/>
            <person name="South A."/>
            <person name="Weng J.K."/>
            <person name="Lewis S.M."/>
        </authorList>
    </citation>
    <scope>NUCLEOTIDE SEQUENCE</scope>
</reference>
<feature type="transmembrane region" description="Helical" evidence="6">
    <location>
        <begin position="415"/>
        <end position="433"/>
    </location>
</feature>
<feature type="non-terminal residue" evidence="8">
    <location>
        <position position="434"/>
    </location>
</feature>
<reference evidence="9 10" key="2">
    <citation type="journal article" date="2018" name="Elife">
        <title>Firefly genomes illuminate parallel origins of bioluminescence in beetles.</title>
        <authorList>
            <person name="Fallon T.R."/>
            <person name="Lower S.E."/>
            <person name="Chang C.H."/>
            <person name="Bessho-Uehara M."/>
            <person name="Martin G.J."/>
            <person name="Bewick A.J."/>
            <person name="Behringer M."/>
            <person name="Debat H.J."/>
            <person name="Wong I."/>
            <person name="Day J.C."/>
            <person name="Suvorov A."/>
            <person name="Silva C.J."/>
            <person name="Stanger-Hall K.F."/>
            <person name="Hall D.W."/>
            <person name="Schmitz R.J."/>
            <person name="Nelson D.R."/>
            <person name="Lewis S.M."/>
            <person name="Shigenobu S."/>
            <person name="Bybee S.M."/>
            <person name="Larracuente A.M."/>
            <person name="Oba Y."/>
            <person name="Weng J.K."/>
        </authorList>
    </citation>
    <scope>NUCLEOTIDE SEQUENCE [LARGE SCALE GENOMIC DNA]</scope>
    <source>
        <strain evidence="9">1611_PpyrPB1</strain>
        <tissue evidence="9">Whole body</tissue>
    </source>
</reference>
<dbReference type="PANTHER" id="PTHR22950:SF494">
    <property type="entry name" value="GH04538P"/>
    <property type="match status" value="1"/>
</dbReference>
<dbReference type="PANTHER" id="PTHR22950">
    <property type="entry name" value="AMINO ACID TRANSPORTER"/>
    <property type="match status" value="1"/>
</dbReference>
<feature type="transmembrane region" description="Helical" evidence="6">
    <location>
        <begin position="227"/>
        <end position="245"/>
    </location>
</feature>
<dbReference type="GO" id="GO:0005774">
    <property type="term" value="C:vacuolar membrane"/>
    <property type="evidence" value="ECO:0007669"/>
    <property type="project" value="TreeGrafter"/>
</dbReference>
<evidence type="ECO:0000256" key="2">
    <source>
        <dbReference type="ARBA" id="ARBA00022692"/>
    </source>
</evidence>
<dbReference type="GO" id="GO:0015179">
    <property type="term" value="F:L-amino acid transmembrane transporter activity"/>
    <property type="evidence" value="ECO:0007669"/>
    <property type="project" value="TreeGrafter"/>
</dbReference>
<keyword evidence="2 6" id="KW-0812">Transmembrane</keyword>
<comment type="subcellular location">
    <subcellularLocation>
        <location evidence="1">Membrane</location>
        <topology evidence="1">Multi-pass membrane protein</topology>
    </subcellularLocation>
</comment>
<sequence length="434" mass="48556">MSSTHGTDIKQNSDSSQCITTDERTTPQNNSYFGVLMHLLKSIIGTGVLTLPHAFKESGFVFGIFGTVFVIFLCTYAAYILVYHSQEIRKKSKTKLLGFSDTCALICQHGPEAVQSFSMVFKYGVDAVICIGSLLTNCAFLIFIAQSFHQVFSYWFPHFILSVEQYIIIISVLLLIICQIRELKHLVPFSIFANICLFVGLLLPLVHMFSELHSPADFPAFTSVTKLPLFFGTVFFAADAMILYLPIENTMKNPAKFLGATGALNVSMVIVGILYTLFGLFGFLRYGEDTKPSITLNLPIEEIPSQIVQLMLPISIMLTYVLVTYVMIEIIWNNYLQYKVRGSIKRNLAQIVTRCSLVILTGAVSIAVPKLELVISLVGSVGSSTLILLVPVTLDTIVRWDNDLGYFKWRLFKNILIGIFYVFILVSSILICFQ</sequence>
<dbReference type="EMBL" id="GEZM01075121">
    <property type="protein sequence ID" value="JAV64262.1"/>
    <property type="molecule type" value="Transcribed_RNA"/>
</dbReference>
<feature type="transmembrane region" description="Helical" evidence="6">
    <location>
        <begin position="154"/>
        <end position="177"/>
    </location>
</feature>
<evidence type="ECO:0000256" key="1">
    <source>
        <dbReference type="ARBA" id="ARBA00004141"/>
    </source>
</evidence>
<feature type="transmembrane region" description="Helical" evidence="6">
    <location>
        <begin position="189"/>
        <end position="207"/>
    </location>
</feature>
<evidence type="ECO:0000259" key="7">
    <source>
        <dbReference type="Pfam" id="PF01490"/>
    </source>
</evidence>
<keyword evidence="4 6" id="KW-0472">Membrane</keyword>